<dbReference type="AlphaFoldDB" id="A0A9N7Z8I5"/>
<sequence length="292" mass="32482">MATNTEIRPWRRRKTEAGRKTHPGVQKGISPRRALSVCAAANSKQRTARLQQQPPSSRPRHVTQRQRIAARKHRDKIKAPDLSTHPPFSHPFTSLLHPHPYLHPSILPSLIHLTPYSILILTYIPPSSLLSSIYLPTPSSFLPPSLHPPVSHPFTSLLHPHPYLRPSILPSLIHLPPYSILIPTYIPPSSCLSSIYLLTPSSSLPTSLHPPFSHPFTSLLHPHPYLRPSILPFPHPFTPLLHAYPNLHPFFPPSRIPSSSTHCILLSCLSLGSVRGSDISMGGNVPETEAPY</sequence>
<name>A0A9N7Z8I5_PLEPL</name>
<feature type="compositionally biased region" description="Basic residues" evidence="1">
    <location>
        <begin position="58"/>
        <end position="76"/>
    </location>
</feature>
<keyword evidence="3" id="KW-1185">Reference proteome</keyword>
<dbReference type="Proteomes" id="UP001153269">
    <property type="component" value="Unassembled WGS sequence"/>
</dbReference>
<comment type="caution">
    <text evidence="2">The sequence shown here is derived from an EMBL/GenBank/DDBJ whole genome shotgun (WGS) entry which is preliminary data.</text>
</comment>
<gene>
    <name evidence="2" type="ORF">PLEPLA_LOCUS42297</name>
</gene>
<evidence type="ECO:0000313" key="2">
    <source>
        <dbReference type="EMBL" id="CAB1454531.1"/>
    </source>
</evidence>
<evidence type="ECO:0000313" key="3">
    <source>
        <dbReference type="Proteomes" id="UP001153269"/>
    </source>
</evidence>
<feature type="region of interest" description="Disordered" evidence="1">
    <location>
        <begin position="1"/>
        <end position="84"/>
    </location>
</feature>
<protein>
    <submittedName>
        <fullName evidence="2">Uncharacterized protein</fullName>
    </submittedName>
</protein>
<proteinExistence type="predicted"/>
<reference evidence="2" key="1">
    <citation type="submission" date="2020-03" db="EMBL/GenBank/DDBJ databases">
        <authorList>
            <person name="Weist P."/>
        </authorList>
    </citation>
    <scope>NUCLEOTIDE SEQUENCE</scope>
</reference>
<organism evidence="2 3">
    <name type="scientific">Pleuronectes platessa</name>
    <name type="common">European plaice</name>
    <dbReference type="NCBI Taxonomy" id="8262"/>
    <lineage>
        <taxon>Eukaryota</taxon>
        <taxon>Metazoa</taxon>
        <taxon>Chordata</taxon>
        <taxon>Craniata</taxon>
        <taxon>Vertebrata</taxon>
        <taxon>Euteleostomi</taxon>
        <taxon>Actinopterygii</taxon>
        <taxon>Neopterygii</taxon>
        <taxon>Teleostei</taxon>
        <taxon>Neoteleostei</taxon>
        <taxon>Acanthomorphata</taxon>
        <taxon>Carangaria</taxon>
        <taxon>Pleuronectiformes</taxon>
        <taxon>Pleuronectoidei</taxon>
        <taxon>Pleuronectidae</taxon>
        <taxon>Pleuronectes</taxon>
    </lineage>
</organism>
<dbReference type="EMBL" id="CADEAL010004216">
    <property type="protein sequence ID" value="CAB1454531.1"/>
    <property type="molecule type" value="Genomic_DNA"/>
</dbReference>
<accession>A0A9N7Z8I5</accession>
<evidence type="ECO:0000256" key="1">
    <source>
        <dbReference type="SAM" id="MobiDB-lite"/>
    </source>
</evidence>
<feature type="compositionally biased region" description="Polar residues" evidence="1">
    <location>
        <begin position="42"/>
        <end position="55"/>
    </location>
</feature>